<accession>S4P150</accession>
<dbReference type="InterPro" id="IPR036770">
    <property type="entry name" value="Ankyrin_rpt-contain_sf"/>
</dbReference>
<name>S4P150_9NEOP</name>
<evidence type="ECO:0000313" key="1">
    <source>
        <dbReference type="EMBL" id="JAA85181.1"/>
    </source>
</evidence>
<reference evidence="1" key="2">
    <citation type="submission" date="2013-05" db="EMBL/GenBank/DDBJ databases">
        <authorList>
            <person name="Carter J.-M."/>
            <person name="Baker S.C."/>
            <person name="Pink R."/>
            <person name="Carter D.R.F."/>
            <person name="Collins A."/>
            <person name="Tomlin J."/>
            <person name="Gibbs M."/>
            <person name="Breuker C.J."/>
        </authorList>
    </citation>
    <scope>NUCLEOTIDE SEQUENCE</scope>
    <source>
        <tissue evidence="1">Ovary</tissue>
    </source>
</reference>
<dbReference type="SUPFAM" id="SSF48403">
    <property type="entry name" value="Ankyrin repeat"/>
    <property type="match status" value="1"/>
</dbReference>
<dbReference type="AlphaFoldDB" id="S4P150"/>
<sequence length="97" mass="10219">MRTTRLLLECGLEVDAADDLRRTALHIALISYQLIPDERNQLREAVCGSVCELLARGAHVDAVDEAGITPLVAAIGGPAESLVRAALSPRLSCLAAA</sequence>
<feature type="non-terminal residue" evidence="1">
    <location>
        <position position="97"/>
    </location>
</feature>
<protein>
    <submittedName>
        <fullName evidence="1">Uncharacterized protein</fullName>
    </submittedName>
</protein>
<reference evidence="1" key="1">
    <citation type="journal article" date="2013" name="BMC Genomics">
        <title>Unscrambling butterfly oogenesis.</title>
        <authorList>
            <person name="Carter J.M."/>
            <person name="Baker S.C."/>
            <person name="Pink R."/>
            <person name="Carter D.R."/>
            <person name="Collins A."/>
            <person name="Tomlin J."/>
            <person name="Gibbs M."/>
            <person name="Breuker C.J."/>
        </authorList>
    </citation>
    <scope>NUCLEOTIDE SEQUENCE</scope>
    <source>
        <tissue evidence="1">Ovary</tissue>
    </source>
</reference>
<dbReference type="Gene3D" id="1.25.40.20">
    <property type="entry name" value="Ankyrin repeat-containing domain"/>
    <property type="match status" value="1"/>
</dbReference>
<proteinExistence type="predicted"/>
<dbReference type="EMBL" id="GAIX01007379">
    <property type="protein sequence ID" value="JAA85181.1"/>
    <property type="molecule type" value="Transcribed_RNA"/>
</dbReference>
<organism evidence="1">
    <name type="scientific">Pararge aegeria</name>
    <name type="common">speckled wood butterfly</name>
    <dbReference type="NCBI Taxonomy" id="116150"/>
    <lineage>
        <taxon>Eukaryota</taxon>
        <taxon>Metazoa</taxon>
        <taxon>Ecdysozoa</taxon>
        <taxon>Arthropoda</taxon>
        <taxon>Hexapoda</taxon>
        <taxon>Insecta</taxon>
        <taxon>Pterygota</taxon>
        <taxon>Neoptera</taxon>
        <taxon>Endopterygota</taxon>
        <taxon>Lepidoptera</taxon>
        <taxon>Glossata</taxon>
        <taxon>Ditrysia</taxon>
        <taxon>Papilionoidea</taxon>
        <taxon>Nymphalidae</taxon>
        <taxon>Satyrinae</taxon>
        <taxon>Satyrini</taxon>
        <taxon>Parargina</taxon>
        <taxon>Pararge</taxon>
    </lineage>
</organism>